<reference evidence="2 3" key="1">
    <citation type="journal article" date="2013" name="Genome Announc.">
        <title>Draft Genome Sequence of Arcticibacter svalbardensis Strain MN12-7T, a Member of the Family Sphingobacteriaceae Isolated from an Arctic Soil Sample.</title>
        <authorList>
            <person name="Shivaji S."/>
            <person name="Ara S."/>
            <person name="Prasad S."/>
            <person name="Manasa B.P."/>
            <person name="Begum Z."/>
            <person name="Singh A."/>
            <person name="Kumar Pinnaka A."/>
        </authorList>
    </citation>
    <scope>NUCLEOTIDE SEQUENCE [LARGE SCALE GENOMIC DNA]</scope>
    <source>
        <strain evidence="2 3">MN12-7</strain>
    </source>
</reference>
<comment type="caution">
    <text evidence="2">The sequence shown here is derived from an EMBL/GenBank/DDBJ whole genome shotgun (WGS) entry which is preliminary data.</text>
</comment>
<protein>
    <submittedName>
        <fullName evidence="2">Beta-lactamase class C and other penicillin binding protein</fullName>
    </submittedName>
</protein>
<dbReference type="InterPro" id="IPR050789">
    <property type="entry name" value="Diverse_Enzym_Activities"/>
</dbReference>
<dbReference type="AlphaFoldDB" id="R9H5S5"/>
<dbReference type="SUPFAM" id="SSF56601">
    <property type="entry name" value="beta-lactamase/transpeptidase-like"/>
    <property type="match status" value="1"/>
</dbReference>
<accession>R9H5S5</accession>
<dbReference type="InterPro" id="IPR012338">
    <property type="entry name" value="Beta-lactam/transpept-like"/>
</dbReference>
<dbReference type="Pfam" id="PF00144">
    <property type="entry name" value="Beta-lactamase"/>
    <property type="match status" value="1"/>
</dbReference>
<dbReference type="InterPro" id="IPR001466">
    <property type="entry name" value="Beta-lactam-related"/>
</dbReference>
<proteinExistence type="predicted"/>
<name>R9H5S5_9SPHI</name>
<dbReference type="EMBL" id="AQPN01000010">
    <property type="protein sequence ID" value="EOR96519.1"/>
    <property type="molecule type" value="Genomic_DNA"/>
</dbReference>
<dbReference type="Proteomes" id="UP000014174">
    <property type="component" value="Unassembled WGS sequence"/>
</dbReference>
<dbReference type="Gene3D" id="3.40.710.10">
    <property type="entry name" value="DD-peptidase/beta-lactamase superfamily"/>
    <property type="match status" value="1"/>
</dbReference>
<sequence>MLLNGGSYNGKKLLAKRTVELMTCNQINDISFRNGDKFGLGFQITSESGQARLGLSKGSFAWGGYFGTTYWVDPVKNLVCLIFTQQSPLKGDVHDKFRALVYQSLEN</sequence>
<organism evidence="2 3">
    <name type="scientific">Arcticibacter svalbardensis MN12-7</name>
    <dbReference type="NCBI Taxonomy" id="1150600"/>
    <lineage>
        <taxon>Bacteria</taxon>
        <taxon>Pseudomonadati</taxon>
        <taxon>Bacteroidota</taxon>
        <taxon>Sphingobacteriia</taxon>
        <taxon>Sphingobacteriales</taxon>
        <taxon>Sphingobacteriaceae</taxon>
        <taxon>Arcticibacter</taxon>
    </lineage>
</organism>
<dbReference type="STRING" id="1150600.ADIARSV_0303"/>
<evidence type="ECO:0000313" key="2">
    <source>
        <dbReference type="EMBL" id="EOR96519.1"/>
    </source>
</evidence>
<keyword evidence="3" id="KW-1185">Reference proteome</keyword>
<dbReference type="eggNOG" id="COG1680">
    <property type="taxonomic scope" value="Bacteria"/>
</dbReference>
<feature type="domain" description="Beta-lactamase-related" evidence="1">
    <location>
        <begin position="11"/>
        <end position="97"/>
    </location>
</feature>
<dbReference type="PANTHER" id="PTHR43283">
    <property type="entry name" value="BETA-LACTAMASE-RELATED"/>
    <property type="match status" value="1"/>
</dbReference>
<gene>
    <name evidence="2" type="ORF">ADIARSV_0303</name>
</gene>
<evidence type="ECO:0000313" key="3">
    <source>
        <dbReference type="Proteomes" id="UP000014174"/>
    </source>
</evidence>
<evidence type="ECO:0000259" key="1">
    <source>
        <dbReference type="Pfam" id="PF00144"/>
    </source>
</evidence>